<proteinExistence type="predicted"/>
<dbReference type="AlphaFoldDB" id="A0A7R7RPR9"/>
<geneLocation type="plasmid" evidence="2 3">
    <name>pM018</name>
</geneLocation>
<reference evidence="2 3" key="1">
    <citation type="submission" date="2020-12" db="EMBL/GenBank/DDBJ databases">
        <title>Genome sequence of clinical Mycobacterium intracellulare strains.</title>
        <authorList>
            <person name="Tateishi Y."/>
            <person name="Matsumoto S."/>
            <person name="Fukushima Y."/>
            <person name="Nakajima C."/>
            <person name="Suzuki Y."/>
        </authorList>
    </citation>
    <scope>NUCLEOTIDE SEQUENCE [LARGE SCALE GENOMIC DNA]</scope>
    <source>
        <strain evidence="2 3">M018</strain>
        <plasmid evidence="2 3">pM018</plasmid>
    </source>
</reference>
<dbReference type="RefSeq" id="WP_233461627.1">
    <property type="nucleotide sequence ID" value="NZ_AP024256.1"/>
</dbReference>
<evidence type="ECO:0000313" key="2">
    <source>
        <dbReference type="EMBL" id="BCP02484.1"/>
    </source>
</evidence>
<name>A0A7R7RPR9_MYCIT</name>
<dbReference type="Pfam" id="PF17469">
    <property type="entry name" value="GP68"/>
    <property type="match status" value="1"/>
</dbReference>
<dbReference type="EMBL" id="AP024256">
    <property type="protein sequence ID" value="BCP02484.1"/>
    <property type="molecule type" value="Genomic_DNA"/>
</dbReference>
<gene>
    <name evidence="2" type="ORF">MINTM018_52530</name>
</gene>
<protein>
    <recommendedName>
        <fullName evidence="1">Gp68-like predicted RNA polymerase component domain-containing protein</fullName>
    </recommendedName>
</protein>
<keyword evidence="2" id="KW-0614">Plasmid</keyword>
<feature type="domain" description="Gp68-like predicted RNA polymerase component" evidence="1">
    <location>
        <begin position="53"/>
        <end position="111"/>
    </location>
</feature>
<dbReference type="Proteomes" id="UP000595205">
    <property type="component" value="Plasmid pM018"/>
</dbReference>
<accession>A0A7R7RPR9</accession>
<organism evidence="2 3">
    <name type="scientific">Mycobacterium intracellulare</name>
    <dbReference type="NCBI Taxonomy" id="1767"/>
    <lineage>
        <taxon>Bacteria</taxon>
        <taxon>Bacillati</taxon>
        <taxon>Actinomycetota</taxon>
        <taxon>Actinomycetes</taxon>
        <taxon>Mycobacteriales</taxon>
        <taxon>Mycobacteriaceae</taxon>
        <taxon>Mycobacterium</taxon>
        <taxon>Mycobacterium avium complex (MAC)</taxon>
    </lineage>
</organism>
<sequence length="171" mass="18749">MGFLRLVALFLRDRDLTRNGGDSPLKEITVTDLNSPEERAILEDLSIGTNGKPATHETAALLRMYRNGWTGSQISEVLQLSQPRVVNQLRTALTQEGEAARAGREIVGASAAPSQMVRARQIVVGDELVAEGGAVISIRRMLTDFVFVLDGGREVRHTALDEVLIRRAKVF</sequence>
<evidence type="ECO:0000259" key="1">
    <source>
        <dbReference type="Pfam" id="PF17469"/>
    </source>
</evidence>
<dbReference type="InterPro" id="IPR035343">
    <property type="entry name" value="Gp68"/>
</dbReference>
<evidence type="ECO:0000313" key="3">
    <source>
        <dbReference type="Proteomes" id="UP000595205"/>
    </source>
</evidence>